<accession>A0A8J8PFT1</accession>
<dbReference type="EMBL" id="LVVT01000014">
    <property type="protein sequence ID" value="TQS82901.1"/>
    <property type="molecule type" value="Genomic_DNA"/>
</dbReference>
<dbReference type="InterPro" id="IPR010044">
    <property type="entry name" value="MTAP"/>
</dbReference>
<evidence type="ECO:0000313" key="8">
    <source>
        <dbReference type="Proteomes" id="UP000752814"/>
    </source>
</evidence>
<dbReference type="GO" id="GO:0019509">
    <property type="term" value="P:L-methionine salvage from methylthioadenosine"/>
    <property type="evidence" value="ECO:0007669"/>
    <property type="project" value="TreeGrafter"/>
</dbReference>
<organism evidence="7 8">
    <name type="scientific">Candidatus Methanomassiliicoccus intestinalis</name>
    <dbReference type="NCBI Taxonomy" id="1406512"/>
    <lineage>
        <taxon>Archaea</taxon>
        <taxon>Methanobacteriati</taxon>
        <taxon>Thermoplasmatota</taxon>
        <taxon>Thermoplasmata</taxon>
        <taxon>Methanomassiliicoccales</taxon>
        <taxon>Methanomassiliicoccaceae</taxon>
        <taxon>Methanomassiliicoccus</taxon>
    </lineage>
</organism>
<dbReference type="RefSeq" id="WP_400194839.1">
    <property type="nucleotide sequence ID" value="NZ_CAYAYE010000014.1"/>
</dbReference>
<sequence>MQPKIGIIGGTGVYPDKLEIVNEIDIHTPYGSPSSSIAIGVMNGIEVAFLPRHGKNHTIPPHMINYRANIYALKQLGIERIISPCAVGSLKEEYKPGDMVIVDQFIDFTKSRKYTFFDGPKTEHIAIPDPFCPELNQIAEIECKNLKINSHNNGTCVCIEGPRFSTRAESKMFRQFADIISMTIVPECQLAREMNMCYMSLATITDYDAWSEETVDTMTVSKVMEENSEKIRNLLGAIIPKIPVKREKCNCPKTLESSAL</sequence>
<comment type="subunit">
    <text evidence="4 5">Homohexamer. Dimer of a homotrimer.</text>
</comment>
<dbReference type="AlphaFoldDB" id="A0A8J8PFT1"/>
<comment type="caution">
    <text evidence="5">Lacks conserved residue(s) required for the propagation of feature annotation.</text>
</comment>
<dbReference type="Gene3D" id="3.40.50.1580">
    <property type="entry name" value="Nucleoside phosphorylase domain"/>
    <property type="match status" value="1"/>
</dbReference>
<dbReference type="InterPro" id="IPR035994">
    <property type="entry name" value="Nucleoside_phosphorylase_sf"/>
</dbReference>
<comment type="similarity">
    <text evidence="5">Belongs to the PNP/MTAP phosphorylase family. MTAP subfamily.</text>
</comment>
<keyword evidence="3 5" id="KW-0660">Purine salvage</keyword>
<protein>
    <recommendedName>
        <fullName evidence="5">Purine nucleoside phosphorylase</fullName>
        <shortName evidence="5">PNP</shortName>
        <ecNumber evidence="5">2.4.2.1</ecNumber>
    </recommendedName>
</protein>
<comment type="function">
    <text evidence="5">Purine nucleoside phosphorylase involved in purine salvage.</text>
</comment>
<comment type="catalytic activity">
    <reaction evidence="5">
        <text>a purine D-ribonucleoside + phosphate = a purine nucleobase + alpha-D-ribose 1-phosphate</text>
        <dbReference type="Rhea" id="RHEA:19805"/>
        <dbReference type="ChEBI" id="CHEBI:26386"/>
        <dbReference type="ChEBI" id="CHEBI:43474"/>
        <dbReference type="ChEBI" id="CHEBI:57720"/>
        <dbReference type="ChEBI" id="CHEBI:142355"/>
        <dbReference type="EC" id="2.4.2.1"/>
    </reaction>
</comment>
<dbReference type="SUPFAM" id="SSF53167">
    <property type="entry name" value="Purine and uridine phosphorylases"/>
    <property type="match status" value="1"/>
</dbReference>
<dbReference type="GO" id="GO:0017061">
    <property type="term" value="F:S-methyl-5-thioadenosine phosphorylase activity"/>
    <property type="evidence" value="ECO:0007669"/>
    <property type="project" value="InterPro"/>
</dbReference>
<evidence type="ECO:0000256" key="5">
    <source>
        <dbReference type="HAMAP-Rule" id="MF_01963"/>
    </source>
</evidence>
<dbReference type="Proteomes" id="UP000752814">
    <property type="component" value="Unassembled WGS sequence"/>
</dbReference>
<feature type="site" description="Important for substrate specificity" evidence="5">
    <location>
        <position position="165"/>
    </location>
</feature>
<keyword evidence="1 5" id="KW-0328">Glycosyltransferase</keyword>
<comment type="miscellaneous">
    <text evidence="5">Although this enzyme belongs to the family of MTA phosphorylases based on sequence homology, it lacks several conserved amino acids in the substrate binding pocket that confer specificity towards MTA.</text>
</comment>
<feature type="domain" description="Nucleoside phosphorylase" evidence="6">
    <location>
        <begin position="4"/>
        <end position="239"/>
    </location>
</feature>
<dbReference type="CDD" id="cd09010">
    <property type="entry name" value="MTAP_SsMTAPII_like_MTIP"/>
    <property type="match status" value="1"/>
</dbReference>
<evidence type="ECO:0000259" key="6">
    <source>
        <dbReference type="Pfam" id="PF01048"/>
    </source>
</evidence>
<feature type="site" description="Important for substrate specificity" evidence="5">
    <location>
        <position position="217"/>
    </location>
</feature>
<feature type="binding site" evidence="5">
    <location>
        <position position="183"/>
    </location>
    <ligand>
        <name>phosphate</name>
        <dbReference type="ChEBI" id="CHEBI:43474"/>
    </ligand>
</feature>
<evidence type="ECO:0000256" key="4">
    <source>
        <dbReference type="ARBA" id="ARBA00063054"/>
    </source>
</evidence>
<dbReference type="GO" id="GO:0006166">
    <property type="term" value="P:purine ribonucleoside salvage"/>
    <property type="evidence" value="ECO:0007669"/>
    <property type="project" value="UniProtKB-UniRule"/>
</dbReference>
<feature type="binding site" evidence="5">
    <location>
        <position position="11"/>
    </location>
    <ligand>
        <name>phosphate</name>
        <dbReference type="ChEBI" id="CHEBI:43474"/>
    </ligand>
</feature>
<dbReference type="PANTHER" id="PTHR42679">
    <property type="entry name" value="S-METHYL-5'-THIOADENOSINE PHOSPHORYLASE"/>
    <property type="match status" value="1"/>
</dbReference>
<evidence type="ECO:0000313" key="7">
    <source>
        <dbReference type="EMBL" id="TQS82901.1"/>
    </source>
</evidence>
<evidence type="ECO:0000256" key="3">
    <source>
        <dbReference type="ARBA" id="ARBA00022726"/>
    </source>
</evidence>
<keyword evidence="2 5" id="KW-0808">Transferase</keyword>
<evidence type="ECO:0000256" key="2">
    <source>
        <dbReference type="ARBA" id="ARBA00022679"/>
    </source>
</evidence>
<dbReference type="Pfam" id="PF01048">
    <property type="entry name" value="PNP_UDP_1"/>
    <property type="match status" value="1"/>
</dbReference>
<evidence type="ECO:0000256" key="1">
    <source>
        <dbReference type="ARBA" id="ARBA00022676"/>
    </source>
</evidence>
<dbReference type="PANTHER" id="PTHR42679:SF3">
    <property type="entry name" value="S-METHYL-5'-THIOADENOSINE PHOSPHORYLASE"/>
    <property type="match status" value="1"/>
</dbReference>
<feature type="binding site" evidence="5">
    <location>
        <begin position="206"/>
        <end position="208"/>
    </location>
    <ligand>
        <name>substrate</name>
    </ligand>
</feature>
<dbReference type="NCBIfam" id="NF006334">
    <property type="entry name" value="PRK08564.1"/>
    <property type="match status" value="1"/>
</dbReference>
<gene>
    <name evidence="7" type="ORF">A3207_02860</name>
</gene>
<dbReference type="GO" id="GO:0005829">
    <property type="term" value="C:cytosol"/>
    <property type="evidence" value="ECO:0007669"/>
    <property type="project" value="TreeGrafter"/>
</dbReference>
<dbReference type="InterPro" id="IPR000845">
    <property type="entry name" value="Nucleoside_phosphorylase_d"/>
</dbReference>
<feature type="binding site" evidence="5">
    <location>
        <position position="182"/>
    </location>
    <ligand>
        <name>substrate</name>
    </ligand>
</feature>
<feature type="binding site" evidence="5">
    <location>
        <begin position="52"/>
        <end position="53"/>
    </location>
    <ligand>
        <name>phosphate</name>
        <dbReference type="ChEBI" id="CHEBI:43474"/>
    </ligand>
</feature>
<proteinExistence type="inferred from homology"/>
<comment type="caution">
    <text evidence="7">The sequence shown here is derived from an EMBL/GenBank/DDBJ whole genome shotgun (WGS) entry which is preliminary data.</text>
</comment>
<dbReference type="UniPathway" id="UPA00606"/>
<name>A0A8J8PFT1_9ARCH</name>
<dbReference type="EC" id="2.4.2.1" evidence="5"/>
<dbReference type="HAMAP" id="MF_01963">
    <property type="entry name" value="MTAP"/>
    <property type="match status" value="1"/>
</dbReference>
<dbReference type="NCBIfam" id="TIGR01694">
    <property type="entry name" value="MTAP"/>
    <property type="match status" value="1"/>
</dbReference>
<reference evidence="7" key="1">
    <citation type="submission" date="2016-03" db="EMBL/GenBank/DDBJ databases">
        <authorList>
            <person name="Borrel G."/>
            <person name="Mccann A."/>
            <person name="O'Toole P.W."/>
        </authorList>
    </citation>
    <scope>NUCLEOTIDE SEQUENCE</scope>
    <source>
        <strain evidence="7">183</strain>
    </source>
</reference>
<dbReference type="FunFam" id="3.40.50.1580:FF:000012">
    <property type="entry name" value="Probable 6-oxopurine nucleoside phosphorylase"/>
    <property type="match status" value="1"/>
</dbReference>
<comment type="pathway">
    <text evidence="5">Purine metabolism; purine nucleoside salvage.</text>
</comment>